<dbReference type="OrthoDB" id="2329734at2759"/>
<dbReference type="EMBL" id="GL377306">
    <property type="protein sequence ID" value="EFI97172.1"/>
    <property type="molecule type" value="Genomic_DNA"/>
</dbReference>
<gene>
    <name evidence="2" type="ORF">SCHCODRAFT_55446</name>
</gene>
<reference evidence="2 3" key="1">
    <citation type="journal article" date="2010" name="Nat. Biotechnol.">
        <title>Genome sequence of the model mushroom Schizophyllum commune.</title>
        <authorList>
            <person name="Ohm R.A."/>
            <person name="de Jong J.F."/>
            <person name="Lugones L.G."/>
            <person name="Aerts A."/>
            <person name="Kothe E."/>
            <person name="Stajich J.E."/>
            <person name="de Vries R.P."/>
            <person name="Record E."/>
            <person name="Levasseur A."/>
            <person name="Baker S.E."/>
            <person name="Bartholomew K.A."/>
            <person name="Coutinho P.M."/>
            <person name="Erdmann S."/>
            <person name="Fowler T.J."/>
            <person name="Gathman A.C."/>
            <person name="Lombard V."/>
            <person name="Henrissat B."/>
            <person name="Knabe N."/>
            <person name="Kuees U."/>
            <person name="Lilly W.W."/>
            <person name="Lindquist E."/>
            <person name="Lucas S."/>
            <person name="Magnuson J.K."/>
            <person name="Piumi F."/>
            <person name="Raudaskoski M."/>
            <person name="Salamov A."/>
            <person name="Schmutz J."/>
            <person name="Schwarze F.W.M.R."/>
            <person name="vanKuyk P.A."/>
            <person name="Horton J.S."/>
            <person name="Grigoriev I.V."/>
            <person name="Woesten H.A.B."/>
        </authorList>
    </citation>
    <scope>NUCLEOTIDE SEQUENCE [LARGE SCALE GENOMIC DNA]</scope>
    <source>
        <strain evidence="3">H4-8 / FGSC 9210</strain>
    </source>
</reference>
<dbReference type="VEuPathDB" id="FungiDB:SCHCODRAFT_02579428"/>
<dbReference type="Proteomes" id="UP000007431">
    <property type="component" value="Unassembled WGS sequence"/>
</dbReference>
<keyword evidence="3" id="KW-1185">Reference proteome</keyword>
<dbReference type="AlphaFoldDB" id="D8Q462"/>
<evidence type="ECO:0000256" key="1">
    <source>
        <dbReference type="SAM" id="Coils"/>
    </source>
</evidence>
<dbReference type="InParanoid" id="D8Q462"/>
<dbReference type="KEGG" id="scm:SCHCO_02579428"/>
<dbReference type="HOGENOM" id="CLU_069208_0_2_1"/>
<dbReference type="Pfam" id="PF03357">
    <property type="entry name" value="Snf7"/>
    <property type="match status" value="1"/>
</dbReference>
<dbReference type="GO" id="GO:0007034">
    <property type="term" value="P:vacuolar transport"/>
    <property type="evidence" value="ECO:0007669"/>
    <property type="project" value="InterPro"/>
</dbReference>
<sequence length="216" mass="24570">MDSINRFIWGPTPEQRVREWQAKLRAESRKLDREMHQLDVRAKDAKKTVKQLATKGDVKSARILAREVVRVDRQKDRMSVSKARLGSINYQLQQQLAMAKVTGALQKSTEIMKLSNSLIRLPQISQTMREMSMEMMKAGILEEMTEDMLDMDADDEELEEEADAEVDQVLFALTDGKLGQAGSVSTEVPVTEQATDPAEDERILERYRQELASVLS</sequence>
<keyword evidence="1" id="KW-0175">Coiled coil</keyword>
<dbReference type="InterPro" id="IPR005024">
    <property type="entry name" value="Snf7_fam"/>
</dbReference>
<dbReference type="PANTHER" id="PTHR10476">
    <property type="entry name" value="CHARGED MULTIVESICULAR BODY PROTEIN"/>
    <property type="match status" value="1"/>
</dbReference>
<dbReference type="Gene3D" id="6.10.140.1230">
    <property type="match status" value="1"/>
</dbReference>
<dbReference type="RefSeq" id="XP_003032075.1">
    <property type="nucleotide sequence ID" value="XM_003032029.1"/>
</dbReference>
<proteinExistence type="predicted"/>
<dbReference type="OMA" id="EMMKIGI"/>
<organism evidence="3">
    <name type="scientific">Schizophyllum commune (strain H4-8 / FGSC 9210)</name>
    <name type="common">Split gill fungus</name>
    <dbReference type="NCBI Taxonomy" id="578458"/>
    <lineage>
        <taxon>Eukaryota</taxon>
        <taxon>Fungi</taxon>
        <taxon>Dikarya</taxon>
        <taxon>Basidiomycota</taxon>
        <taxon>Agaricomycotina</taxon>
        <taxon>Agaricomycetes</taxon>
        <taxon>Agaricomycetidae</taxon>
        <taxon>Agaricales</taxon>
        <taxon>Schizophyllaceae</taxon>
        <taxon>Schizophyllum</taxon>
    </lineage>
</organism>
<evidence type="ECO:0000313" key="3">
    <source>
        <dbReference type="Proteomes" id="UP000007431"/>
    </source>
</evidence>
<name>D8Q462_SCHCM</name>
<feature type="coiled-coil region" evidence="1">
    <location>
        <begin position="17"/>
        <end position="55"/>
    </location>
</feature>
<evidence type="ECO:0008006" key="4">
    <source>
        <dbReference type="Google" id="ProtNLM"/>
    </source>
</evidence>
<dbReference type="STRING" id="578458.D8Q462"/>
<dbReference type="FunCoup" id="D8Q462">
    <property type="interactions" value="236"/>
</dbReference>
<dbReference type="GeneID" id="9589425"/>
<evidence type="ECO:0000313" key="2">
    <source>
        <dbReference type="EMBL" id="EFI97172.1"/>
    </source>
</evidence>
<dbReference type="eggNOG" id="KOG3229">
    <property type="taxonomic scope" value="Eukaryota"/>
</dbReference>
<protein>
    <recommendedName>
        <fullName evidence="4">Vacuolar sorting protein VPS24</fullName>
    </recommendedName>
</protein>
<accession>D8Q462</accession>